<protein>
    <submittedName>
        <fullName evidence="5">STOREKEEPER protein-like</fullName>
    </submittedName>
</protein>
<dbReference type="KEGG" id="pda:120105716"/>
<dbReference type="RefSeq" id="XP_038974362.1">
    <property type="nucleotide sequence ID" value="XM_039118434.1"/>
</dbReference>
<comment type="similarity">
    <text evidence="1">Belongs to the GeBP family.</text>
</comment>
<reference evidence="5" key="1">
    <citation type="submission" date="2025-08" db="UniProtKB">
        <authorList>
            <consortium name="RefSeq"/>
        </authorList>
    </citation>
    <scope>IDENTIFICATION</scope>
    <source>
        <tissue evidence="5">Young leaves</tissue>
    </source>
</reference>
<feature type="compositionally biased region" description="Polar residues" evidence="2">
    <location>
        <begin position="39"/>
        <end position="48"/>
    </location>
</feature>
<feature type="domain" description="Glabrous enhancer-binding protein-like DBD" evidence="3">
    <location>
        <begin position="88"/>
        <end position="177"/>
    </location>
</feature>
<evidence type="ECO:0000256" key="1">
    <source>
        <dbReference type="ARBA" id="ARBA00010820"/>
    </source>
</evidence>
<dbReference type="InterPro" id="IPR053932">
    <property type="entry name" value="GeBP-like_DBD"/>
</dbReference>
<sequence>MSSKESSTPSKNSSAMDQFPEAKSKTKKTKRQQPKVPKRSSSVPTTAQEHAAVGAVPSNHRRKKRKTTDPPSLAAAEATSSCSGQQLRVWTDADEAALLRAAILFRDERGSLPRPSNILDLFNFVQPSLVAKSLNPQQVCSKLKRLRRKYLDNLRGPAASAGAHDRLVHELAAQLWSSHLETSTEETIGEAVEQQDGEGTAAAAAEEDGGAGHYYPFIWEALADYWREDGYLNATLNEALKRGDPWKAKKLDVKWKQQLERENRLSVKHQHELGRIFQMLA</sequence>
<evidence type="ECO:0000259" key="3">
    <source>
        <dbReference type="Pfam" id="PF04504"/>
    </source>
</evidence>
<dbReference type="OrthoDB" id="661680at2759"/>
<accession>A0A8B8ZM18</accession>
<dbReference type="AlphaFoldDB" id="A0A8B8ZM18"/>
<dbReference type="InterPro" id="IPR007592">
    <property type="entry name" value="GEBP"/>
</dbReference>
<proteinExistence type="inferred from homology"/>
<organism evidence="4 5">
    <name type="scientific">Phoenix dactylifera</name>
    <name type="common">Date palm</name>
    <dbReference type="NCBI Taxonomy" id="42345"/>
    <lineage>
        <taxon>Eukaryota</taxon>
        <taxon>Viridiplantae</taxon>
        <taxon>Streptophyta</taxon>
        <taxon>Embryophyta</taxon>
        <taxon>Tracheophyta</taxon>
        <taxon>Spermatophyta</taxon>
        <taxon>Magnoliopsida</taxon>
        <taxon>Liliopsida</taxon>
        <taxon>Arecaceae</taxon>
        <taxon>Coryphoideae</taxon>
        <taxon>Phoeniceae</taxon>
        <taxon>Phoenix</taxon>
    </lineage>
</organism>
<gene>
    <name evidence="5" type="primary">LOC120105716</name>
</gene>
<feature type="region of interest" description="Disordered" evidence="2">
    <location>
        <begin position="1"/>
        <end position="80"/>
    </location>
</feature>
<dbReference type="GO" id="GO:0006355">
    <property type="term" value="P:regulation of DNA-templated transcription"/>
    <property type="evidence" value="ECO:0007669"/>
    <property type="project" value="InterPro"/>
</dbReference>
<dbReference type="Proteomes" id="UP000228380">
    <property type="component" value="Unplaced"/>
</dbReference>
<dbReference type="Pfam" id="PF04504">
    <property type="entry name" value="GeBP-like_DBD"/>
    <property type="match status" value="1"/>
</dbReference>
<evidence type="ECO:0000313" key="5">
    <source>
        <dbReference type="RefSeq" id="XP_038974362.1"/>
    </source>
</evidence>
<dbReference type="GO" id="GO:0005634">
    <property type="term" value="C:nucleus"/>
    <property type="evidence" value="ECO:0007669"/>
    <property type="project" value="TreeGrafter"/>
</dbReference>
<name>A0A8B8ZM18_PHODC</name>
<feature type="compositionally biased region" description="Basic residues" evidence="2">
    <location>
        <begin position="25"/>
        <end position="38"/>
    </location>
</feature>
<dbReference type="PANTHER" id="PTHR31662:SF28">
    <property type="entry name" value="MYB_SANT-LIKE DOMAIN-CONTAINING PROTEIN"/>
    <property type="match status" value="1"/>
</dbReference>
<dbReference type="GeneID" id="120105716"/>
<dbReference type="PANTHER" id="PTHR31662">
    <property type="entry name" value="BNAANNG10740D PROTEIN-RELATED"/>
    <property type="match status" value="1"/>
</dbReference>
<evidence type="ECO:0000313" key="4">
    <source>
        <dbReference type="Proteomes" id="UP000228380"/>
    </source>
</evidence>
<keyword evidence="4" id="KW-1185">Reference proteome</keyword>
<feature type="compositionally biased region" description="Low complexity" evidence="2">
    <location>
        <begin position="1"/>
        <end position="14"/>
    </location>
</feature>
<evidence type="ECO:0000256" key="2">
    <source>
        <dbReference type="SAM" id="MobiDB-lite"/>
    </source>
</evidence>